<dbReference type="Pfam" id="PF14145">
    <property type="entry name" value="YrhK"/>
    <property type="match status" value="1"/>
</dbReference>
<dbReference type="EMBL" id="JAHLZN010000001">
    <property type="protein sequence ID" value="MBU6112605.1"/>
    <property type="molecule type" value="Genomic_DNA"/>
</dbReference>
<evidence type="ECO:0000313" key="4">
    <source>
        <dbReference type="EMBL" id="WHI61298.1"/>
    </source>
</evidence>
<keyword evidence="1" id="KW-0472">Membrane</keyword>
<organism evidence="4 6">
    <name type="scientific">Mammaliicoccus lentus</name>
    <name type="common">Staphylococcus lentus</name>
    <dbReference type="NCBI Taxonomy" id="42858"/>
    <lineage>
        <taxon>Bacteria</taxon>
        <taxon>Bacillati</taxon>
        <taxon>Bacillota</taxon>
        <taxon>Bacilli</taxon>
        <taxon>Bacillales</taxon>
        <taxon>Staphylococcaceae</taxon>
        <taxon>Mammaliicoccus</taxon>
    </lineage>
</organism>
<dbReference type="InterPro" id="IPR025424">
    <property type="entry name" value="YrhK_domain"/>
</dbReference>
<dbReference type="RefSeq" id="WP_017000453.1">
    <property type="nucleotide sequence ID" value="NZ_CABIVY010000014.1"/>
</dbReference>
<feature type="domain" description="YrhK" evidence="2">
    <location>
        <begin position="24"/>
        <end position="78"/>
    </location>
</feature>
<evidence type="ECO:0000259" key="2">
    <source>
        <dbReference type="Pfam" id="PF14145"/>
    </source>
</evidence>
<dbReference type="Proteomes" id="UP000770161">
    <property type="component" value="Unassembled WGS sequence"/>
</dbReference>
<dbReference type="Proteomes" id="UP001223261">
    <property type="component" value="Chromosome"/>
</dbReference>
<proteinExistence type="predicted"/>
<evidence type="ECO:0000313" key="6">
    <source>
        <dbReference type="Proteomes" id="UP001223261"/>
    </source>
</evidence>
<accession>A0AAP1RRB6</accession>
<keyword evidence="5" id="KW-1185">Reference proteome</keyword>
<reference evidence="3 5" key="1">
    <citation type="submission" date="2021-06" db="EMBL/GenBank/DDBJ databases">
        <title>Staphylococcus lentus K169 genome sequencing.</title>
        <authorList>
            <person name="Sundareshan S."/>
            <person name="Akhila D.S."/>
            <person name="Prachi D."/>
            <person name="Sivakumar R."/>
            <person name="Rajendhran J."/>
            <person name="Isloor S."/>
            <person name="Hegde N.R."/>
        </authorList>
    </citation>
    <scope>NUCLEOTIDE SEQUENCE [LARGE SCALE GENOMIC DNA]</scope>
    <source>
        <strain evidence="3 5">K169</strain>
    </source>
</reference>
<dbReference type="AlphaFoldDB" id="A0AAP1RRB6"/>
<reference evidence="4" key="2">
    <citation type="journal article" date="2023" name="Antibiotics">
        <title>Prevalence and Molecular Characterization of Methicillin-Resistant Staphylococci (MRS) and Mammaliicocci (MRM) in Dromedary Camels from Algeria: First Detection of SCCmec-mecC Hybrid in Methicillin-Resistant Mammaliicoccus lentus.</title>
        <authorList>
            <person name="Belhout C."/>
            <person name="Boyen F."/>
            <person name="Vereecke N."/>
            <person name="Theuns S."/>
            <person name="Taibi N."/>
            <person name="Stegger M."/>
            <person name="de la Fe-Rodriguez P.Y."/>
            <person name="Bouayad L."/>
            <person name="Elgroud R."/>
            <person name="Butaye P."/>
        </authorList>
    </citation>
    <scope>NUCLEOTIDE SEQUENCE</scope>
    <source>
        <strain evidence="4">7048</strain>
    </source>
</reference>
<feature type="transmembrane region" description="Helical" evidence="1">
    <location>
        <begin position="53"/>
        <end position="72"/>
    </location>
</feature>
<dbReference type="GeneID" id="99676808"/>
<name>A0AAP1RRB6_MAMLE</name>
<sequence length="89" mass="10386">MRFEDKKELEFTVLGFDIKIDTFYKLLYQINDIILAMFFIVGSFLFFKESTTFAGTVLFVIGSIQMLIRPLIAITRDIHISKVKKDITK</sequence>
<evidence type="ECO:0000256" key="1">
    <source>
        <dbReference type="SAM" id="Phobius"/>
    </source>
</evidence>
<gene>
    <name evidence="3" type="ORF">KQ656_01480</name>
    <name evidence="4" type="ORF">PYH69_06610</name>
</gene>
<dbReference type="EMBL" id="CP118848">
    <property type="protein sequence ID" value="WHI61298.1"/>
    <property type="molecule type" value="Genomic_DNA"/>
</dbReference>
<protein>
    <submittedName>
        <fullName evidence="4">YrhK family protein</fullName>
    </submittedName>
</protein>
<evidence type="ECO:0000313" key="3">
    <source>
        <dbReference type="EMBL" id="MBU6112605.1"/>
    </source>
</evidence>
<keyword evidence="1" id="KW-1133">Transmembrane helix</keyword>
<evidence type="ECO:0000313" key="5">
    <source>
        <dbReference type="Proteomes" id="UP000770161"/>
    </source>
</evidence>
<feature type="transmembrane region" description="Helical" evidence="1">
    <location>
        <begin position="26"/>
        <end position="47"/>
    </location>
</feature>
<keyword evidence="1" id="KW-0812">Transmembrane</keyword>